<accession>A0A1H8TB69</accession>
<sequence length="122" mass="12446">MSWPGAWVSVVMVMAAIAADAVAGGSLARESNAVLVEEYLDGPEVGVETVSFACGPPGGGDPQVPRGLSYFEETGHTVAASDPAARGGRAGRRRHVPRAGPAFDGSLSAPVFDCQESARGPH</sequence>
<dbReference type="RefSeq" id="WP_141726053.1">
    <property type="nucleotide sequence ID" value="NZ_FODD01000050.1"/>
</dbReference>
<dbReference type="AlphaFoldDB" id="A0A1H8TB69"/>
<protein>
    <recommendedName>
        <fullName evidence="5">Secreted protein</fullName>
    </recommendedName>
</protein>
<feature type="region of interest" description="Disordered" evidence="1">
    <location>
        <begin position="79"/>
        <end position="110"/>
    </location>
</feature>
<feature type="signal peptide" evidence="2">
    <location>
        <begin position="1"/>
        <end position="23"/>
    </location>
</feature>
<feature type="chain" id="PRO_5038510410" description="Secreted protein" evidence="2">
    <location>
        <begin position="24"/>
        <end position="122"/>
    </location>
</feature>
<evidence type="ECO:0000256" key="1">
    <source>
        <dbReference type="SAM" id="MobiDB-lite"/>
    </source>
</evidence>
<evidence type="ECO:0000313" key="4">
    <source>
        <dbReference type="Proteomes" id="UP000181951"/>
    </source>
</evidence>
<dbReference type="EMBL" id="FODD01000050">
    <property type="protein sequence ID" value="SEO88142.1"/>
    <property type="molecule type" value="Genomic_DNA"/>
</dbReference>
<dbReference type="OrthoDB" id="24041at2"/>
<evidence type="ECO:0000256" key="2">
    <source>
        <dbReference type="SAM" id="SignalP"/>
    </source>
</evidence>
<gene>
    <name evidence="3" type="ORF">SAMN05216267_105028</name>
</gene>
<proteinExistence type="predicted"/>
<name>A0A1H8TB69_9ACTN</name>
<reference evidence="3 4" key="1">
    <citation type="submission" date="2016-10" db="EMBL/GenBank/DDBJ databases">
        <authorList>
            <person name="de Groot N.N."/>
        </authorList>
    </citation>
    <scope>NUCLEOTIDE SEQUENCE [LARGE SCALE GENOMIC DNA]</scope>
    <source>
        <strain evidence="3 4">CGMCC 4.2026</strain>
    </source>
</reference>
<keyword evidence="4" id="KW-1185">Reference proteome</keyword>
<dbReference type="Gene3D" id="3.30.470.20">
    <property type="entry name" value="ATP-grasp fold, B domain"/>
    <property type="match status" value="1"/>
</dbReference>
<evidence type="ECO:0000313" key="3">
    <source>
        <dbReference type="EMBL" id="SEO88142.1"/>
    </source>
</evidence>
<organism evidence="3 4">
    <name type="scientific">Actinacidiphila rubida</name>
    <dbReference type="NCBI Taxonomy" id="310780"/>
    <lineage>
        <taxon>Bacteria</taxon>
        <taxon>Bacillati</taxon>
        <taxon>Actinomycetota</taxon>
        <taxon>Actinomycetes</taxon>
        <taxon>Kitasatosporales</taxon>
        <taxon>Streptomycetaceae</taxon>
        <taxon>Actinacidiphila</taxon>
    </lineage>
</organism>
<keyword evidence="2" id="KW-0732">Signal</keyword>
<evidence type="ECO:0008006" key="5">
    <source>
        <dbReference type="Google" id="ProtNLM"/>
    </source>
</evidence>
<dbReference type="Proteomes" id="UP000181951">
    <property type="component" value="Unassembled WGS sequence"/>
</dbReference>